<gene>
    <name evidence="1" type="ORF">OA50_03710</name>
</gene>
<evidence type="ECO:0000313" key="1">
    <source>
        <dbReference type="EMBL" id="KHQ51808.1"/>
    </source>
</evidence>
<reference evidence="1 2" key="1">
    <citation type="submission" date="2014-10" db="EMBL/GenBank/DDBJ databases">
        <title>Genome sequence of Ponticoccus sp. strain UMTAT08 isolated from clonal culture of toxic dinoflagellate Alexandrium tamiyavanichii.</title>
        <authorList>
            <person name="Gan H.Y."/>
            <person name="Muhd D.-D."/>
            <person name="Mohd Noor M.E."/>
            <person name="Yeong Y.S."/>
            <person name="Usup G."/>
        </authorList>
    </citation>
    <scope>NUCLEOTIDE SEQUENCE [LARGE SCALE GENOMIC DNA]</scope>
    <source>
        <strain evidence="1 2">UMTAT08</strain>
    </source>
</reference>
<dbReference type="Proteomes" id="UP000030960">
    <property type="component" value="Unassembled WGS sequence"/>
</dbReference>
<organism evidence="1 2">
    <name type="scientific">Mameliella alba</name>
    <dbReference type="NCBI Taxonomy" id="561184"/>
    <lineage>
        <taxon>Bacteria</taxon>
        <taxon>Pseudomonadati</taxon>
        <taxon>Pseudomonadota</taxon>
        <taxon>Alphaproteobacteria</taxon>
        <taxon>Rhodobacterales</taxon>
        <taxon>Roseobacteraceae</taxon>
        <taxon>Mameliella</taxon>
    </lineage>
</organism>
<dbReference type="AlphaFoldDB" id="A0A0B3RYJ2"/>
<accession>A0A0B3RYJ2</accession>
<protein>
    <submittedName>
        <fullName evidence="1">Uncharacterized protein</fullName>
    </submittedName>
</protein>
<proteinExistence type="predicted"/>
<name>A0A0B3RYJ2_9RHOB</name>
<dbReference type="EMBL" id="JSUQ01000015">
    <property type="protein sequence ID" value="KHQ51808.1"/>
    <property type="molecule type" value="Genomic_DNA"/>
</dbReference>
<comment type="caution">
    <text evidence="1">The sequence shown here is derived from an EMBL/GenBank/DDBJ whole genome shotgun (WGS) entry which is preliminary data.</text>
</comment>
<dbReference type="SUPFAM" id="SSF50475">
    <property type="entry name" value="FMN-binding split barrel"/>
    <property type="match status" value="1"/>
</dbReference>
<dbReference type="InterPro" id="IPR012349">
    <property type="entry name" value="Split_barrel_FMN-bd"/>
</dbReference>
<dbReference type="Gene3D" id="2.30.110.10">
    <property type="entry name" value="Electron Transport, Fmn-binding Protein, Chain A"/>
    <property type="match status" value="1"/>
</dbReference>
<sequence>MATGAPILPGNLGAMDCRLEQEQEAFGTLLLFGLIEAVTQDTAQRSLVHFAGGTSTLSKT</sequence>
<evidence type="ECO:0000313" key="2">
    <source>
        <dbReference type="Proteomes" id="UP000030960"/>
    </source>
</evidence>
<keyword evidence="2" id="KW-1185">Reference proteome</keyword>
<dbReference type="STRING" id="561184.SAMN05216376_104114"/>